<organism evidence="3 4">
    <name type="scientific">Daphnia magna</name>
    <dbReference type="NCBI Taxonomy" id="35525"/>
    <lineage>
        <taxon>Eukaryota</taxon>
        <taxon>Metazoa</taxon>
        <taxon>Ecdysozoa</taxon>
        <taxon>Arthropoda</taxon>
        <taxon>Crustacea</taxon>
        <taxon>Branchiopoda</taxon>
        <taxon>Diplostraca</taxon>
        <taxon>Cladocera</taxon>
        <taxon>Anomopoda</taxon>
        <taxon>Daphniidae</taxon>
        <taxon>Daphnia</taxon>
    </lineage>
</organism>
<evidence type="ECO:0000256" key="2">
    <source>
        <dbReference type="PROSITE-ProRule" id="PRU00497"/>
    </source>
</evidence>
<dbReference type="InterPro" id="IPR031311">
    <property type="entry name" value="CHIT_BIND_RR_consensus"/>
</dbReference>
<evidence type="ECO:0000256" key="1">
    <source>
        <dbReference type="ARBA" id="ARBA00022460"/>
    </source>
</evidence>
<dbReference type="PANTHER" id="PTHR12236:SF79">
    <property type="entry name" value="CUTICULAR PROTEIN 50CB-RELATED"/>
    <property type="match status" value="1"/>
</dbReference>
<name>A0A164V7C7_9CRUS</name>
<dbReference type="Pfam" id="PF00379">
    <property type="entry name" value="Chitin_bind_4"/>
    <property type="match status" value="1"/>
</dbReference>
<dbReference type="EMBL" id="LRGB01001409">
    <property type="protein sequence ID" value="KZS12041.1"/>
    <property type="molecule type" value="Genomic_DNA"/>
</dbReference>
<dbReference type="Proteomes" id="UP000076858">
    <property type="component" value="Unassembled WGS sequence"/>
</dbReference>
<evidence type="ECO:0000313" key="3">
    <source>
        <dbReference type="EMBL" id="KZS12041.1"/>
    </source>
</evidence>
<accession>A0A164V7C7</accession>
<dbReference type="PROSITE" id="PS00233">
    <property type="entry name" value="CHIT_BIND_RR_1"/>
    <property type="match status" value="1"/>
</dbReference>
<dbReference type="OrthoDB" id="6423516at2759"/>
<dbReference type="InterPro" id="IPR051217">
    <property type="entry name" value="Insect_Cuticle_Struc_Prot"/>
</dbReference>
<reference evidence="3 4" key="1">
    <citation type="submission" date="2016-03" db="EMBL/GenBank/DDBJ databases">
        <title>EvidentialGene: Evidence-directed Construction of Genes on Genomes.</title>
        <authorList>
            <person name="Gilbert D.G."/>
            <person name="Choi J.-H."/>
            <person name="Mockaitis K."/>
            <person name="Colbourne J."/>
            <person name="Pfrender M."/>
        </authorList>
    </citation>
    <scope>NUCLEOTIDE SEQUENCE [LARGE SCALE GENOMIC DNA]</scope>
    <source>
        <strain evidence="3 4">Xinb3</strain>
        <tissue evidence="3">Complete organism</tissue>
    </source>
</reference>
<keyword evidence="1 2" id="KW-0193">Cuticle</keyword>
<sequence>MAIANALPVPQSNYATTAYQPNEYPPKPYSFSWSVLDKPSFQEYSHTQSSDGKVTTGFYHVYLPDGRVQTVTYTADENGYKADVKYETFSKTGSWIPSAIGFRVLSHKPRKLQFSRGFTVLLIYNYKVYFQNSQTFKEGKISQQSLTCLNSTNTTLLIMKIVLLSVFLAVAVAQISYDPEPAYKAYEYPPQPYSFAWEVNDPPSYNNYAHSENSDGNS</sequence>
<keyword evidence="4" id="KW-1185">Reference proteome</keyword>
<comment type="caution">
    <text evidence="3">The sequence shown here is derived from an EMBL/GenBank/DDBJ whole genome shotgun (WGS) entry which is preliminary data.</text>
</comment>
<proteinExistence type="predicted"/>
<dbReference type="GO" id="GO:0042302">
    <property type="term" value="F:structural constituent of cuticle"/>
    <property type="evidence" value="ECO:0007669"/>
    <property type="project" value="UniProtKB-UniRule"/>
</dbReference>
<evidence type="ECO:0000313" key="4">
    <source>
        <dbReference type="Proteomes" id="UP000076858"/>
    </source>
</evidence>
<dbReference type="InterPro" id="IPR000618">
    <property type="entry name" value="Insect_cuticle"/>
</dbReference>
<gene>
    <name evidence="3" type="ORF">APZ42_023132</name>
</gene>
<dbReference type="PANTHER" id="PTHR12236">
    <property type="entry name" value="STRUCTURAL CONTITUENT OF CUTICLE"/>
    <property type="match status" value="1"/>
</dbReference>
<dbReference type="GO" id="GO:0005615">
    <property type="term" value="C:extracellular space"/>
    <property type="evidence" value="ECO:0007669"/>
    <property type="project" value="TreeGrafter"/>
</dbReference>
<protein>
    <submittedName>
        <fullName evidence="3">Cuticular-like protein</fullName>
    </submittedName>
</protein>
<dbReference type="PROSITE" id="PS51155">
    <property type="entry name" value="CHIT_BIND_RR_2"/>
    <property type="match status" value="1"/>
</dbReference>
<dbReference type="GO" id="GO:0031012">
    <property type="term" value="C:extracellular matrix"/>
    <property type="evidence" value="ECO:0007669"/>
    <property type="project" value="TreeGrafter"/>
</dbReference>
<dbReference type="AlphaFoldDB" id="A0A164V7C7"/>